<dbReference type="GO" id="GO:0008173">
    <property type="term" value="F:RNA methyltransferase activity"/>
    <property type="evidence" value="ECO:0007669"/>
    <property type="project" value="InterPro"/>
</dbReference>
<dbReference type="PROSITE" id="PS50890">
    <property type="entry name" value="PUA"/>
    <property type="match status" value="1"/>
</dbReference>
<keyword evidence="5 6" id="KW-0694">RNA-binding</keyword>
<protein>
    <submittedName>
        <fullName evidence="9">tRNA (Cytosine(72)-C(5))-methyltransferase NSUN6-like</fullName>
    </submittedName>
</protein>
<evidence type="ECO:0000256" key="3">
    <source>
        <dbReference type="ARBA" id="ARBA00022679"/>
    </source>
</evidence>
<dbReference type="SUPFAM" id="SSF53335">
    <property type="entry name" value="S-adenosyl-L-methionine-dependent methyltransferases"/>
    <property type="match status" value="1"/>
</dbReference>
<dbReference type="InterPro" id="IPR023267">
    <property type="entry name" value="RCMT"/>
</dbReference>
<dbReference type="KEGG" id="osn:115222785"/>
<evidence type="ECO:0000256" key="1">
    <source>
        <dbReference type="ARBA" id="ARBA00007494"/>
    </source>
</evidence>
<keyword evidence="2 6" id="KW-0489">Methyltransferase</keyword>
<evidence type="ECO:0000259" key="7">
    <source>
        <dbReference type="PROSITE" id="PS51686"/>
    </source>
</evidence>
<dbReference type="CDD" id="cd21150">
    <property type="entry name" value="PUA_NSun6-like"/>
    <property type="match status" value="1"/>
</dbReference>
<feature type="domain" description="SAM-dependent MTase RsmB/NOP-type" evidence="7">
    <location>
        <begin position="154"/>
        <end position="465"/>
    </location>
</feature>
<dbReference type="AlphaFoldDB" id="A0A6P7TF73"/>
<feature type="binding site" evidence="6">
    <location>
        <begin position="258"/>
        <end position="264"/>
    </location>
    <ligand>
        <name>S-adenosyl-L-methionine</name>
        <dbReference type="ChEBI" id="CHEBI:59789"/>
    </ligand>
</feature>
<proteinExistence type="inferred from homology"/>
<dbReference type="Gene3D" id="3.40.50.150">
    <property type="entry name" value="Vaccinia Virus protein VP39"/>
    <property type="match status" value="1"/>
</dbReference>
<feature type="binding site" evidence="6">
    <location>
        <position position="282"/>
    </location>
    <ligand>
        <name>S-adenosyl-L-methionine</name>
        <dbReference type="ChEBI" id="CHEBI:59789"/>
    </ligand>
</feature>
<evidence type="ECO:0000313" key="9">
    <source>
        <dbReference type="RefSeq" id="XP_029648945.1"/>
    </source>
</evidence>
<feature type="binding site" evidence="6">
    <location>
        <position position="309"/>
    </location>
    <ligand>
        <name>S-adenosyl-L-methionine</name>
        <dbReference type="ChEBI" id="CHEBI:59789"/>
    </ligand>
</feature>
<keyword evidence="3 6" id="KW-0808">Transferase</keyword>
<dbReference type="Pfam" id="PF01189">
    <property type="entry name" value="Methyltr_RsmB-F"/>
    <property type="match status" value="1"/>
</dbReference>
<keyword evidence="4 6" id="KW-0949">S-adenosyl-L-methionine</keyword>
<evidence type="ECO:0000256" key="2">
    <source>
        <dbReference type="ARBA" id="ARBA00022603"/>
    </source>
</evidence>
<evidence type="ECO:0000256" key="4">
    <source>
        <dbReference type="ARBA" id="ARBA00022691"/>
    </source>
</evidence>
<sequence length="469" mass="51732">MERNEQTADDCLPPQIKLNSEVLEYLKTESLNFPKSIESDRDRCEKEICRILSLLPIPPLFTVVRVNTLQQDPESLLALLKEQLIDNHRKRAVQLAEPFFHPLMPDVVIIPNAGPVQSIERREDQIVVDHMCGMSVLRGSEVFVQGIIGAPLDMTRGDIVSLYVDMEGSCLRGQTQPLKGEKIFLGNGVALVSRNQIFRDSSPDHVLSGVGVSVTNALYSAPRLDNLTSDLIFAQNLPSAVCSYVLNPQPNDTVLDMCAAPGGKTTHIATLMRNKGRLVAIDRTKLKVERLTSLVSCWGLTCVEVYTFDSTKSLQDSAEATKGPPYPPGTFDRILLDAPCSALGQRPSCCNKMGLSWLKSFPMYQRKLLRQAVGLLKVGGTLVYSTCTITLAENEEQVAWVLATFPQLVLTAQEPHIGDTGLVGSSLSPEHLKLVHRFKPDVSGDSKDAFNRDTIGFFIAKFIKVENVK</sequence>
<dbReference type="PANTHER" id="PTHR22807:SF34">
    <property type="entry name" value="TRNA (CYTOSINE(72)-C(5))-METHYLTRANSFERASE NSUN6"/>
    <property type="match status" value="1"/>
</dbReference>
<dbReference type="PROSITE" id="PS01153">
    <property type="entry name" value="NOL1_NOP2_SUN"/>
    <property type="match status" value="1"/>
</dbReference>
<organism evidence="8 9">
    <name type="scientific">Octopus sinensis</name>
    <name type="common">East Asian common octopus</name>
    <dbReference type="NCBI Taxonomy" id="2607531"/>
    <lineage>
        <taxon>Eukaryota</taxon>
        <taxon>Metazoa</taxon>
        <taxon>Spiralia</taxon>
        <taxon>Lophotrochozoa</taxon>
        <taxon>Mollusca</taxon>
        <taxon>Cephalopoda</taxon>
        <taxon>Coleoidea</taxon>
        <taxon>Octopodiformes</taxon>
        <taxon>Octopoda</taxon>
        <taxon>Incirrata</taxon>
        <taxon>Octopodidae</taxon>
        <taxon>Octopus</taxon>
    </lineage>
</organism>
<feature type="active site" description="Nucleophile" evidence="6">
    <location>
        <position position="387"/>
    </location>
</feature>
<dbReference type="GO" id="GO:0003723">
    <property type="term" value="F:RNA binding"/>
    <property type="evidence" value="ECO:0007669"/>
    <property type="project" value="UniProtKB-UniRule"/>
</dbReference>
<dbReference type="GO" id="GO:0001510">
    <property type="term" value="P:RNA methylation"/>
    <property type="evidence" value="ECO:0007669"/>
    <property type="project" value="InterPro"/>
</dbReference>
<reference evidence="9" key="1">
    <citation type="submission" date="2025-08" db="UniProtKB">
        <authorList>
            <consortium name="RefSeq"/>
        </authorList>
    </citation>
    <scope>IDENTIFICATION</scope>
</reference>
<dbReference type="PANTHER" id="PTHR22807">
    <property type="entry name" value="NOP2 YEAST -RELATED NOL1/NOP2/FMU SUN DOMAIN-CONTAINING"/>
    <property type="match status" value="1"/>
</dbReference>
<keyword evidence="8" id="KW-1185">Reference proteome</keyword>
<dbReference type="CDD" id="cd02440">
    <property type="entry name" value="AdoMet_MTases"/>
    <property type="match status" value="1"/>
</dbReference>
<comment type="similarity">
    <text evidence="1 6">Belongs to the class I-like SAM-binding methyltransferase superfamily. RsmB/NOP family.</text>
</comment>
<dbReference type="RefSeq" id="XP_029648945.1">
    <property type="nucleotide sequence ID" value="XM_029793085.2"/>
</dbReference>
<accession>A0A6P7TF73</accession>
<dbReference type="InterPro" id="IPR001678">
    <property type="entry name" value="MeTrfase_RsmB-F_NOP2_dom"/>
</dbReference>
<dbReference type="InterPro" id="IPR049560">
    <property type="entry name" value="MeTrfase_RsmB-F_NOP2_cat"/>
</dbReference>
<dbReference type="InterPro" id="IPR029063">
    <property type="entry name" value="SAM-dependent_MTases_sf"/>
</dbReference>
<dbReference type="PRINTS" id="PR02008">
    <property type="entry name" value="RCMTFAMILY"/>
</dbReference>
<evidence type="ECO:0000256" key="5">
    <source>
        <dbReference type="ARBA" id="ARBA00022884"/>
    </source>
</evidence>
<dbReference type="PROSITE" id="PS51686">
    <property type="entry name" value="SAM_MT_RSMB_NOP"/>
    <property type="match status" value="1"/>
</dbReference>
<dbReference type="Proteomes" id="UP000515154">
    <property type="component" value="Linkage group LG21"/>
</dbReference>
<feature type="binding site" evidence="6">
    <location>
        <position position="337"/>
    </location>
    <ligand>
        <name>S-adenosyl-L-methionine</name>
        <dbReference type="ChEBI" id="CHEBI:59789"/>
    </ligand>
</feature>
<name>A0A6P7TF73_9MOLL</name>
<dbReference type="InterPro" id="IPR018314">
    <property type="entry name" value="RsmB/NOL1/NOP2-like_CS"/>
</dbReference>
<evidence type="ECO:0000256" key="6">
    <source>
        <dbReference type="PROSITE-ProRule" id="PRU01023"/>
    </source>
</evidence>
<evidence type="ECO:0000313" key="8">
    <source>
        <dbReference type="Proteomes" id="UP000515154"/>
    </source>
</evidence>
<gene>
    <name evidence="9" type="primary">LOC115222785</name>
</gene>